<evidence type="ECO:0000256" key="2">
    <source>
        <dbReference type="ARBA" id="ARBA00022448"/>
    </source>
</evidence>
<sequence>MLKSVRSKSRSKREETITAYLFLLPVILLWLIWFLIPTIQSFVISFYQYSFVQVSQNHFVGFQNFIRALTEVDFYQALKHTLIIAFVAVPIQSVIALLLAMALNLNIKFKGGFRTIFYTPYVVSSIAVTTVFMYFFVMGTPITKFFSLFGIDNTTWYADFNLALPFIVMIYVWQQIGFYIVVFLAGLQTIPAELNESAKVDGADSFRRFFYITLPMLKPVVFLNLTFGMIQALQVFDQVAAVAQNQPLGSPAGATSTLVSYFYVQSFKNWDMGYGSAVAILLFIVIFIITMVQKKLLDDSGEE</sequence>
<dbReference type="PANTHER" id="PTHR30193:SF37">
    <property type="entry name" value="INNER MEMBRANE ABC TRANSPORTER PERMEASE PROTEIN YCJO"/>
    <property type="match status" value="1"/>
</dbReference>
<evidence type="ECO:0000256" key="7">
    <source>
        <dbReference type="RuleBase" id="RU363032"/>
    </source>
</evidence>
<feature type="transmembrane region" description="Helical" evidence="7">
    <location>
        <begin position="82"/>
        <end position="105"/>
    </location>
</feature>
<dbReference type="InterPro" id="IPR000515">
    <property type="entry name" value="MetI-like"/>
</dbReference>
<comment type="subcellular location">
    <subcellularLocation>
        <location evidence="1 7">Cell membrane</location>
        <topology evidence="1 7">Multi-pass membrane protein</topology>
    </subcellularLocation>
</comment>
<dbReference type="AlphaFoldDB" id="U4R733"/>
<keyword evidence="5 7" id="KW-1133">Transmembrane helix</keyword>
<keyword evidence="4 7" id="KW-0812">Transmembrane</keyword>
<keyword evidence="6 7" id="KW-0472">Membrane</keyword>
<name>U4R733_9FIRM</name>
<keyword evidence="2 7" id="KW-0813">Transport</keyword>
<dbReference type="InterPro" id="IPR035906">
    <property type="entry name" value="MetI-like_sf"/>
</dbReference>
<dbReference type="InterPro" id="IPR051393">
    <property type="entry name" value="ABC_transporter_permease"/>
</dbReference>
<dbReference type="Pfam" id="PF00528">
    <property type="entry name" value="BPD_transp_1"/>
    <property type="match status" value="1"/>
</dbReference>
<evidence type="ECO:0000256" key="5">
    <source>
        <dbReference type="ARBA" id="ARBA00022989"/>
    </source>
</evidence>
<accession>U4R733</accession>
<reference evidence="9 10" key="1">
    <citation type="journal article" date="2013" name="Genome Announc.">
        <title>Draft Genome Sequence of the Cellulolytic Bacterium Clostridium papyrosolvens C7 (ATCC 700395).</title>
        <authorList>
            <person name="Zepeda V."/>
            <person name="Dassa B."/>
            <person name="Borovok I."/>
            <person name="Lamed R."/>
            <person name="Bayer E.A."/>
            <person name="Cate J.H."/>
        </authorList>
    </citation>
    <scope>NUCLEOTIDE SEQUENCE [LARGE SCALE GENOMIC DNA]</scope>
    <source>
        <strain evidence="9 10">C7</strain>
    </source>
</reference>
<feature type="transmembrane region" description="Helical" evidence="7">
    <location>
        <begin position="208"/>
        <end position="230"/>
    </location>
</feature>
<protein>
    <recommendedName>
        <fullName evidence="8">ABC transmembrane type-1 domain-containing protein</fullName>
    </recommendedName>
</protein>
<dbReference type="PANTHER" id="PTHR30193">
    <property type="entry name" value="ABC TRANSPORTER PERMEASE PROTEIN"/>
    <property type="match status" value="1"/>
</dbReference>
<dbReference type="Proteomes" id="UP000016860">
    <property type="component" value="Unassembled WGS sequence"/>
</dbReference>
<dbReference type="GO" id="GO:0005886">
    <property type="term" value="C:plasma membrane"/>
    <property type="evidence" value="ECO:0007669"/>
    <property type="project" value="UniProtKB-SubCell"/>
</dbReference>
<gene>
    <name evidence="9" type="ORF">L323_01525</name>
</gene>
<evidence type="ECO:0000256" key="3">
    <source>
        <dbReference type="ARBA" id="ARBA00022475"/>
    </source>
</evidence>
<dbReference type="STRING" id="1330534.L323_01525"/>
<dbReference type="CDD" id="cd06261">
    <property type="entry name" value="TM_PBP2"/>
    <property type="match status" value="1"/>
</dbReference>
<comment type="similarity">
    <text evidence="7">Belongs to the binding-protein-dependent transport system permease family.</text>
</comment>
<evidence type="ECO:0000313" key="10">
    <source>
        <dbReference type="Proteomes" id="UP000016860"/>
    </source>
</evidence>
<proteinExistence type="inferred from homology"/>
<feature type="transmembrane region" description="Helical" evidence="7">
    <location>
        <begin position="117"/>
        <end position="142"/>
    </location>
</feature>
<evidence type="ECO:0000256" key="1">
    <source>
        <dbReference type="ARBA" id="ARBA00004651"/>
    </source>
</evidence>
<feature type="domain" description="ABC transmembrane type-1" evidence="8">
    <location>
        <begin position="78"/>
        <end position="293"/>
    </location>
</feature>
<evidence type="ECO:0000256" key="6">
    <source>
        <dbReference type="ARBA" id="ARBA00023136"/>
    </source>
</evidence>
<dbReference type="GO" id="GO:0055085">
    <property type="term" value="P:transmembrane transport"/>
    <property type="evidence" value="ECO:0007669"/>
    <property type="project" value="InterPro"/>
</dbReference>
<feature type="transmembrane region" description="Helical" evidence="7">
    <location>
        <begin position="272"/>
        <end position="292"/>
    </location>
</feature>
<evidence type="ECO:0000313" key="9">
    <source>
        <dbReference type="EMBL" id="EPR14050.1"/>
    </source>
</evidence>
<dbReference type="PROSITE" id="PS50928">
    <property type="entry name" value="ABC_TM1"/>
    <property type="match status" value="1"/>
</dbReference>
<dbReference type="RefSeq" id="WP_020813953.1">
    <property type="nucleotide sequence ID" value="NZ_ATAY01000009.1"/>
</dbReference>
<dbReference type="PATRIC" id="fig|1330534.3.peg.305"/>
<comment type="caution">
    <text evidence="9">The sequence shown here is derived from an EMBL/GenBank/DDBJ whole genome shotgun (WGS) entry which is preliminary data.</text>
</comment>
<keyword evidence="3" id="KW-1003">Cell membrane</keyword>
<organism evidence="9 10">
    <name type="scientific">Ruminiclostridium papyrosolvens C7</name>
    <dbReference type="NCBI Taxonomy" id="1330534"/>
    <lineage>
        <taxon>Bacteria</taxon>
        <taxon>Bacillati</taxon>
        <taxon>Bacillota</taxon>
        <taxon>Clostridia</taxon>
        <taxon>Eubacteriales</taxon>
        <taxon>Oscillospiraceae</taxon>
        <taxon>Ruminiclostridium</taxon>
    </lineage>
</organism>
<evidence type="ECO:0000256" key="4">
    <source>
        <dbReference type="ARBA" id="ARBA00022692"/>
    </source>
</evidence>
<evidence type="ECO:0000259" key="8">
    <source>
        <dbReference type="PROSITE" id="PS50928"/>
    </source>
</evidence>
<feature type="transmembrane region" description="Helical" evidence="7">
    <location>
        <begin position="21"/>
        <end position="47"/>
    </location>
</feature>
<feature type="transmembrane region" description="Helical" evidence="7">
    <location>
        <begin position="162"/>
        <end position="187"/>
    </location>
</feature>
<dbReference type="EMBL" id="ATAY01000009">
    <property type="protein sequence ID" value="EPR14050.1"/>
    <property type="molecule type" value="Genomic_DNA"/>
</dbReference>
<dbReference type="SUPFAM" id="SSF161098">
    <property type="entry name" value="MetI-like"/>
    <property type="match status" value="1"/>
</dbReference>
<dbReference type="Gene3D" id="1.10.3720.10">
    <property type="entry name" value="MetI-like"/>
    <property type="match status" value="1"/>
</dbReference>